<dbReference type="AlphaFoldDB" id="A0A0D2FBY2"/>
<dbReference type="VEuPathDB" id="FungiDB:Z518_11029"/>
<evidence type="ECO:0000313" key="2">
    <source>
        <dbReference type="EMBL" id="KIW99616.1"/>
    </source>
</evidence>
<gene>
    <name evidence="2" type="ORF">Z518_11029</name>
</gene>
<feature type="domain" description="F-box" evidence="1">
    <location>
        <begin position="1"/>
        <end position="48"/>
    </location>
</feature>
<dbReference type="GeneID" id="25299100"/>
<proteinExistence type="predicted"/>
<reference evidence="2 3" key="1">
    <citation type="submission" date="2015-01" db="EMBL/GenBank/DDBJ databases">
        <title>The Genome Sequence of Rhinocladiella mackenzie CBS 650.93.</title>
        <authorList>
            <consortium name="The Broad Institute Genomics Platform"/>
            <person name="Cuomo C."/>
            <person name="de Hoog S."/>
            <person name="Gorbushina A."/>
            <person name="Stielow B."/>
            <person name="Teixiera M."/>
            <person name="Abouelleil A."/>
            <person name="Chapman S.B."/>
            <person name="Priest M."/>
            <person name="Young S.K."/>
            <person name="Wortman J."/>
            <person name="Nusbaum C."/>
            <person name="Birren B."/>
        </authorList>
    </citation>
    <scope>NUCLEOTIDE SEQUENCE [LARGE SCALE GENOMIC DNA]</scope>
    <source>
        <strain evidence="2 3">CBS 650.93</strain>
    </source>
</reference>
<protein>
    <recommendedName>
        <fullName evidence="1">F-box domain-containing protein</fullName>
    </recommendedName>
</protein>
<dbReference type="InterPro" id="IPR036047">
    <property type="entry name" value="F-box-like_dom_sf"/>
</dbReference>
<evidence type="ECO:0000259" key="1">
    <source>
        <dbReference type="PROSITE" id="PS50181"/>
    </source>
</evidence>
<dbReference type="Pfam" id="PF12937">
    <property type="entry name" value="F-box-like"/>
    <property type="match status" value="1"/>
</dbReference>
<dbReference type="OrthoDB" id="3226064at2759"/>
<sequence length="463" mass="51793">MEILDLPQELLSNILSFLDPEAIVRFGRTCKTALGFITPQNQILWRSAFLQLFDDPNDAWVLTPGSPQASNLEDWDWYRELLRRRRALRAIKSKWCALNMPLPNVEDHIDALLSIVDTAKFAPTARDMANGKLPTADDRSSSRNLLILSNTDRYRDGIESLIHDSGTIVREKQAGPITRSVTESERGRRRPESASRLHVLFGLTFRERIQHRARGAARRIVYDWSLSGADNDYGPFKRDGSGCVDWTLLEGVYSVVGGNFAMVVEGHISMPQGFCFSIPHRTLVDPTNPGDWARVVGPWLGTYSFLDYADLFTYNTWDSQLGPRPPLDDAPEACGDLMKLDLKLDDAISSDPRLKTSLPVSPALPTLYFSGLSRAHAGVHRPSIDVRGCASLVPGEREVRWRFIISYSGQDQWQLEGIQPGGIRSGGVFGLWSQCDHEENGPIGPFCYFPMELCKPTSVVLMA</sequence>
<name>A0A0D2FBY2_9EURO</name>
<dbReference type="Gene3D" id="1.20.1280.50">
    <property type="match status" value="1"/>
</dbReference>
<dbReference type="HOGENOM" id="CLU_019366_3_0_1"/>
<dbReference type="Proteomes" id="UP000053617">
    <property type="component" value="Unassembled WGS sequence"/>
</dbReference>
<dbReference type="RefSeq" id="XP_013266753.1">
    <property type="nucleotide sequence ID" value="XM_013411299.1"/>
</dbReference>
<dbReference type="STRING" id="1442369.A0A0D2FBY2"/>
<accession>A0A0D2FBY2</accession>
<dbReference type="PROSITE" id="PS50181">
    <property type="entry name" value="FBOX"/>
    <property type="match status" value="1"/>
</dbReference>
<keyword evidence="3" id="KW-1185">Reference proteome</keyword>
<dbReference type="InterPro" id="IPR001810">
    <property type="entry name" value="F-box_dom"/>
</dbReference>
<dbReference type="SUPFAM" id="SSF81383">
    <property type="entry name" value="F-box domain"/>
    <property type="match status" value="1"/>
</dbReference>
<dbReference type="CDD" id="cd09917">
    <property type="entry name" value="F-box_SF"/>
    <property type="match status" value="1"/>
</dbReference>
<organism evidence="2 3">
    <name type="scientific">Rhinocladiella mackenziei CBS 650.93</name>
    <dbReference type="NCBI Taxonomy" id="1442369"/>
    <lineage>
        <taxon>Eukaryota</taxon>
        <taxon>Fungi</taxon>
        <taxon>Dikarya</taxon>
        <taxon>Ascomycota</taxon>
        <taxon>Pezizomycotina</taxon>
        <taxon>Eurotiomycetes</taxon>
        <taxon>Chaetothyriomycetidae</taxon>
        <taxon>Chaetothyriales</taxon>
        <taxon>Herpotrichiellaceae</taxon>
        <taxon>Rhinocladiella</taxon>
    </lineage>
</organism>
<evidence type="ECO:0000313" key="3">
    <source>
        <dbReference type="Proteomes" id="UP000053617"/>
    </source>
</evidence>
<dbReference type="EMBL" id="KN847485">
    <property type="protein sequence ID" value="KIW99616.1"/>
    <property type="molecule type" value="Genomic_DNA"/>
</dbReference>